<name>A0A7T4EEX8_9CORY</name>
<protein>
    <recommendedName>
        <fullName evidence="6">Multicopper oxidase CueO</fullName>
        <ecNumber evidence="5">1.16.3.4</ecNumber>
    </recommendedName>
    <alternativeName>
        <fullName evidence="7">Copper efflux oxidase</fullName>
    </alternativeName>
    <alternativeName>
        <fullName evidence="8">Cuprous oxidase</fullName>
    </alternativeName>
</protein>
<dbReference type="PROSITE" id="PS00080">
    <property type="entry name" value="MULTICOPPER_OXIDASE2"/>
    <property type="match status" value="1"/>
</dbReference>
<dbReference type="InterPro" id="IPR011706">
    <property type="entry name" value="Cu-oxidase_C"/>
</dbReference>
<evidence type="ECO:0000256" key="1">
    <source>
        <dbReference type="ARBA" id="ARBA00010609"/>
    </source>
</evidence>
<sequence>MITRRSFLTLSAGTAAVAATGSVLSACSPGAPTPESFNRELPIPPTADSEVIDGVRVFHLTAQEGTSEIVPGKQTTTWGFNGPHFGPTVVASRGERVRLEFENRLDEMTTMHIHGMKLPAIMDGGPHSPIEPGETWTTEFTIDQPAATVWYHPHPHEATGLHAYRGLAGGFVITDEDMPDIPADYGVDDIPLILQDHRFNEDGSFDETDLPDLGLLGDTPNVNGCTNPVFHATTSQVRFRLVNGSNMRFHNLALSDDRPFTVAATDTGFLPHPVEVKRLPIGPGERFEIIVDLEQGEEIFLRSVGFPHRLGLPKDDSVPDFGVEDTYYLLRIVGPQDAQPLRDIPDRLVDAEDVVPETGFQRSFALNTFEINGKRMDMQRVDFVIDHDTPEQWTVTNENSDWIHNFHIHDASFMVLDAPDTDEVWTQGWKDTVTIPPETTVTLAVTFGNYPDPAWPYMYHCHMLYHEDNGMMGQFVITEPGGVPAASIGAGAERSHHH</sequence>
<feature type="domain" description="Plastocyanin-like" evidence="11">
    <location>
        <begin position="189"/>
        <end position="299"/>
    </location>
</feature>
<dbReference type="CDD" id="cd04232">
    <property type="entry name" value="CuRO_1_CueO_FtsP"/>
    <property type="match status" value="1"/>
</dbReference>
<proteinExistence type="inferred from homology"/>
<comment type="similarity">
    <text evidence="1">Belongs to the multicopper oxidase family.</text>
</comment>
<dbReference type="GeneID" id="92759606"/>
<reference evidence="14 15" key="1">
    <citation type="submission" date="2020-12" db="EMBL/GenBank/DDBJ databases">
        <title>FDA dAtabase for Regulatory Grade micrObial Sequences (FDA-ARGOS): Supporting development and validation of Infectious Disease Dx tests.</title>
        <authorList>
            <person name="Sproer C."/>
            <person name="Gronow S."/>
            <person name="Severitt S."/>
            <person name="Schroder I."/>
            <person name="Tallon L."/>
            <person name="Sadzewicz L."/>
            <person name="Zhao X."/>
            <person name="Boylan J."/>
            <person name="Ott S."/>
            <person name="Bowen H."/>
            <person name="Vavikolanu K."/>
            <person name="Mehta A."/>
            <person name="Aluvathingal J."/>
            <person name="Nadendla S."/>
            <person name="Lowell S."/>
            <person name="Myers T."/>
            <person name="Yan Y."/>
            <person name="Sichtig H."/>
        </authorList>
    </citation>
    <scope>NUCLEOTIDE SEQUENCE [LARGE SCALE GENOMIC DNA]</scope>
    <source>
        <strain evidence="14 15">FDAARGOS_1053</strain>
    </source>
</reference>
<dbReference type="PANTHER" id="PTHR48267">
    <property type="entry name" value="CUPREDOXIN SUPERFAMILY PROTEIN"/>
    <property type="match status" value="1"/>
</dbReference>
<dbReference type="Gene3D" id="2.60.40.420">
    <property type="entry name" value="Cupredoxins - blue copper proteins"/>
    <property type="match status" value="3"/>
</dbReference>
<dbReference type="AlphaFoldDB" id="A0A7T4EEX8"/>
<evidence type="ECO:0000256" key="10">
    <source>
        <dbReference type="SAM" id="SignalP"/>
    </source>
</evidence>
<dbReference type="OrthoDB" id="345021at2"/>
<keyword evidence="3" id="KW-0479">Metal-binding</keyword>
<comment type="catalytic activity">
    <reaction evidence="9">
        <text>4 Cu(+) + O2 + 4 H(+) = 4 Cu(2+) + 2 H2O</text>
        <dbReference type="Rhea" id="RHEA:30083"/>
        <dbReference type="ChEBI" id="CHEBI:15377"/>
        <dbReference type="ChEBI" id="CHEBI:15378"/>
        <dbReference type="ChEBI" id="CHEBI:15379"/>
        <dbReference type="ChEBI" id="CHEBI:29036"/>
        <dbReference type="ChEBI" id="CHEBI:49552"/>
        <dbReference type="EC" id="1.16.3.4"/>
    </reaction>
    <physiologicalReaction direction="left-to-right" evidence="9">
        <dbReference type="Rhea" id="RHEA:30084"/>
    </physiologicalReaction>
</comment>
<dbReference type="GO" id="GO:0005507">
    <property type="term" value="F:copper ion binding"/>
    <property type="evidence" value="ECO:0007669"/>
    <property type="project" value="InterPro"/>
</dbReference>
<dbReference type="PROSITE" id="PS51318">
    <property type="entry name" value="TAT"/>
    <property type="match status" value="1"/>
</dbReference>
<dbReference type="PANTHER" id="PTHR48267:SF1">
    <property type="entry name" value="BILIRUBIN OXIDASE"/>
    <property type="match status" value="1"/>
</dbReference>
<keyword evidence="4" id="KW-0560">Oxidoreductase</keyword>
<feature type="domain" description="Plastocyanin-like" evidence="13">
    <location>
        <begin position="63"/>
        <end position="176"/>
    </location>
</feature>
<evidence type="ECO:0000256" key="6">
    <source>
        <dbReference type="ARBA" id="ARBA00041027"/>
    </source>
</evidence>
<evidence type="ECO:0000256" key="3">
    <source>
        <dbReference type="ARBA" id="ARBA00022723"/>
    </source>
</evidence>
<dbReference type="InterPro" id="IPR002355">
    <property type="entry name" value="Cu_oxidase_Cu_BS"/>
</dbReference>
<feature type="domain" description="Plastocyanin-like" evidence="12">
    <location>
        <begin position="367"/>
        <end position="479"/>
    </location>
</feature>
<evidence type="ECO:0000259" key="12">
    <source>
        <dbReference type="Pfam" id="PF07731"/>
    </source>
</evidence>
<dbReference type="SUPFAM" id="SSF49503">
    <property type="entry name" value="Cupredoxins"/>
    <property type="match status" value="3"/>
</dbReference>
<dbReference type="CDD" id="cd13867">
    <property type="entry name" value="CuRO_2_CueO_FtsP"/>
    <property type="match status" value="1"/>
</dbReference>
<dbReference type="PROSITE" id="PS51257">
    <property type="entry name" value="PROKAR_LIPOPROTEIN"/>
    <property type="match status" value="1"/>
</dbReference>
<dbReference type="EC" id="1.16.3.4" evidence="5"/>
<feature type="signal peptide" evidence="10">
    <location>
        <begin position="1"/>
        <end position="25"/>
    </location>
</feature>
<dbReference type="Pfam" id="PF07732">
    <property type="entry name" value="Cu-oxidase_3"/>
    <property type="match status" value="1"/>
</dbReference>
<keyword evidence="10" id="KW-0732">Signal</keyword>
<evidence type="ECO:0000256" key="8">
    <source>
        <dbReference type="ARBA" id="ARBA00043090"/>
    </source>
</evidence>
<dbReference type="InterPro" id="IPR045087">
    <property type="entry name" value="Cu-oxidase_fam"/>
</dbReference>
<evidence type="ECO:0000259" key="11">
    <source>
        <dbReference type="Pfam" id="PF00394"/>
    </source>
</evidence>
<dbReference type="CDD" id="cd13890">
    <property type="entry name" value="CuRO_3_CueO_FtsP"/>
    <property type="match status" value="1"/>
</dbReference>
<comment type="subunit">
    <text evidence="2">Monomer.</text>
</comment>
<evidence type="ECO:0000256" key="2">
    <source>
        <dbReference type="ARBA" id="ARBA00011245"/>
    </source>
</evidence>
<evidence type="ECO:0000256" key="9">
    <source>
        <dbReference type="ARBA" id="ARBA00048092"/>
    </source>
</evidence>
<evidence type="ECO:0000313" key="14">
    <source>
        <dbReference type="EMBL" id="QQB46129.1"/>
    </source>
</evidence>
<gene>
    <name evidence="14" type="ORF">I6I10_11875</name>
</gene>
<dbReference type="InterPro" id="IPR011707">
    <property type="entry name" value="Cu-oxidase-like_N"/>
</dbReference>
<evidence type="ECO:0000256" key="5">
    <source>
        <dbReference type="ARBA" id="ARBA00038978"/>
    </source>
</evidence>
<dbReference type="InterPro" id="IPR001117">
    <property type="entry name" value="Cu-oxidase_2nd"/>
</dbReference>
<dbReference type="InterPro" id="IPR008972">
    <property type="entry name" value="Cupredoxin"/>
</dbReference>
<dbReference type="InterPro" id="IPR006311">
    <property type="entry name" value="TAT_signal"/>
</dbReference>
<evidence type="ECO:0000256" key="4">
    <source>
        <dbReference type="ARBA" id="ARBA00023002"/>
    </source>
</evidence>
<dbReference type="RefSeq" id="WP_084035922.1">
    <property type="nucleotide sequence ID" value="NZ_CP066007.1"/>
</dbReference>
<dbReference type="GO" id="GO:0016491">
    <property type="term" value="F:oxidoreductase activity"/>
    <property type="evidence" value="ECO:0007669"/>
    <property type="project" value="UniProtKB-KW"/>
</dbReference>
<dbReference type="Pfam" id="PF00394">
    <property type="entry name" value="Cu-oxidase"/>
    <property type="match status" value="1"/>
</dbReference>
<organism evidence="14 15">
    <name type="scientific">Corynebacterium glucuronolyticum</name>
    <dbReference type="NCBI Taxonomy" id="39791"/>
    <lineage>
        <taxon>Bacteria</taxon>
        <taxon>Bacillati</taxon>
        <taxon>Actinomycetota</taxon>
        <taxon>Actinomycetes</taxon>
        <taxon>Mycobacteriales</taxon>
        <taxon>Corynebacteriaceae</taxon>
        <taxon>Corynebacterium</taxon>
    </lineage>
</organism>
<evidence type="ECO:0000256" key="7">
    <source>
        <dbReference type="ARBA" id="ARBA00042896"/>
    </source>
</evidence>
<feature type="chain" id="PRO_5039232260" description="Multicopper oxidase CueO" evidence="10">
    <location>
        <begin position="26"/>
        <end position="498"/>
    </location>
</feature>
<accession>A0A7T4EEX8</accession>
<evidence type="ECO:0000259" key="13">
    <source>
        <dbReference type="Pfam" id="PF07732"/>
    </source>
</evidence>
<dbReference type="EMBL" id="CP066007">
    <property type="protein sequence ID" value="QQB46129.1"/>
    <property type="molecule type" value="Genomic_DNA"/>
</dbReference>
<evidence type="ECO:0000313" key="15">
    <source>
        <dbReference type="Proteomes" id="UP000596145"/>
    </source>
</evidence>
<dbReference type="Pfam" id="PF07731">
    <property type="entry name" value="Cu-oxidase_2"/>
    <property type="match status" value="1"/>
</dbReference>
<dbReference type="Proteomes" id="UP000596145">
    <property type="component" value="Chromosome"/>
</dbReference>